<accession>A0A6J8EFM4</accession>
<evidence type="ECO:0000256" key="4">
    <source>
        <dbReference type="ARBA" id="ARBA00022692"/>
    </source>
</evidence>
<dbReference type="InterPro" id="IPR003131">
    <property type="entry name" value="T1-type_BTB"/>
</dbReference>
<keyword evidence="5" id="KW-0631">Potassium channel</keyword>
<name>A0A6J8EFM4_MYTCO</name>
<organism evidence="16 17">
    <name type="scientific">Mytilus coruscus</name>
    <name type="common">Sea mussel</name>
    <dbReference type="NCBI Taxonomy" id="42192"/>
    <lineage>
        <taxon>Eukaryota</taxon>
        <taxon>Metazoa</taxon>
        <taxon>Spiralia</taxon>
        <taxon>Lophotrochozoa</taxon>
        <taxon>Mollusca</taxon>
        <taxon>Bivalvia</taxon>
        <taxon>Autobranchia</taxon>
        <taxon>Pteriomorphia</taxon>
        <taxon>Mytilida</taxon>
        <taxon>Mytiloidea</taxon>
        <taxon>Mytilidae</taxon>
        <taxon>Mytilinae</taxon>
        <taxon>Mytilus</taxon>
    </lineage>
</organism>
<keyword evidence="8 14" id="KW-1133">Transmembrane helix</keyword>
<dbReference type="Gene3D" id="3.30.710.10">
    <property type="entry name" value="Potassium Channel Kv1.1, Chain A"/>
    <property type="match status" value="1"/>
</dbReference>
<gene>
    <name evidence="16" type="ORF">MCOR_51523</name>
</gene>
<dbReference type="GO" id="GO:0001508">
    <property type="term" value="P:action potential"/>
    <property type="evidence" value="ECO:0007669"/>
    <property type="project" value="TreeGrafter"/>
</dbReference>
<feature type="region of interest" description="Disordered" evidence="13">
    <location>
        <begin position="471"/>
        <end position="503"/>
    </location>
</feature>
<feature type="transmembrane region" description="Helical" evidence="14">
    <location>
        <begin position="400"/>
        <end position="421"/>
    </location>
</feature>
<protein>
    <recommendedName>
        <fullName evidence="15">BTB domain-containing protein</fullName>
    </recommendedName>
</protein>
<keyword evidence="9" id="KW-0406">Ion transport</keyword>
<keyword evidence="6" id="KW-0851">Voltage-gated channel</keyword>
<keyword evidence="17" id="KW-1185">Reference proteome</keyword>
<evidence type="ECO:0000256" key="12">
    <source>
        <dbReference type="SAM" id="Coils"/>
    </source>
</evidence>
<dbReference type="PANTHER" id="PTHR11537">
    <property type="entry name" value="VOLTAGE-GATED POTASSIUM CHANNEL"/>
    <property type="match status" value="1"/>
</dbReference>
<reference evidence="16 17" key="1">
    <citation type="submission" date="2020-06" db="EMBL/GenBank/DDBJ databases">
        <authorList>
            <person name="Li R."/>
            <person name="Bekaert M."/>
        </authorList>
    </citation>
    <scope>NUCLEOTIDE SEQUENCE [LARGE SCALE GENOMIC DNA]</scope>
    <source>
        <strain evidence="17">wild</strain>
    </source>
</reference>
<keyword evidence="2" id="KW-0813">Transport</keyword>
<evidence type="ECO:0000256" key="6">
    <source>
        <dbReference type="ARBA" id="ARBA00022882"/>
    </source>
</evidence>
<evidence type="ECO:0000313" key="17">
    <source>
        <dbReference type="Proteomes" id="UP000507470"/>
    </source>
</evidence>
<feature type="coiled-coil region" evidence="12">
    <location>
        <begin position="566"/>
        <end position="600"/>
    </location>
</feature>
<evidence type="ECO:0000256" key="3">
    <source>
        <dbReference type="ARBA" id="ARBA00022538"/>
    </source>
</evidence>
<dbReference type="OrthoDB" id="10025005at2759"/>
<evidence type="ECO:0000256" key="7">
    <source>
        <dbReference type="ARBA" id="ARBA00022958"/>
    </source>
</evidence>
<proteinExistence type="predicted"/>
<dbReference type="GO" id="GO:0008076">
    <property type="term" value="C:voltage-gated potassium channel complex"/>
    <property type="evidence" value="ECO:0007669"/>
    <property type="project" value="InterPro"/>
</dbReference>
<dbReference type="Gene3D" id="1.20.120.350">
    <property type="entry name" value="Voltage-gated potassium channels. Chain C"/>
    <property type="match status" value="1"/>
</dbReference>
<keyword evidence="3" id="KW-0633">Potassium transport</keyword>
<dbReference type="Gene3D" id="1.10.287.70">
    <property type="match status" value="1"/>
</dbReference>
<dbReference type="SUPFAM" id="SSF81324">
    <property type="entry name" value="Voltage-gated potassium channels"/>
    <property type="match status" value="1"/>
</dbReference>
<dbReference type="Pfam" id="PF02214">
    <property type="entry name" value="BTB_2"/>
    <property type="match status" value="1"/>
</dbReference>
<dbReference type="PRINTS" id="PR01498">
    <property type="entry name" value="SHAWCHANNEL"/>
</dbReference>
<dbReference type="AlphaFoldDB" id="A0A6J8EFM4"/>
<feature type="compositionally biased region" description="Polar residues" evidence="13">
    <location>
        <begin position="472"/>
        <end position="494"/>
    </location>
</feature>
<evidence type="ECO:0000256" key="8">
    <source>
        <dbReference type="ARBA" id="ARBA00022989"/>
    </source>
</evidence>
<dbReference type="PRINTS" id="PR01491">
    <property type="entry name" value="KVCHANNEL"/>
</dbReference>
<dbReference type="PANTHER" id="PTHR11537:SF252">
    <property type="entry name" value="POTASSIUM VOLTAGE-GATED CHANNEL PROTEIN SHAW"/>
    <property type="match status" value="1"/>
</dbReference>
<dbReference type="GO" id="GO:0005251">
    <property type="term" value="F:delayed rectifier potassium channel activity"/>
    <property type="evidence" value="ECO:0007669"/>
    <property type="project" value="TreeGrafter"/>
</dbReference>
<evidence type="ECO:0000256" key="2">
    <source>
        <dbReference type="ARBA" id="ARBA00022448"/>
    </source>
</evidence>
<evidence type="ECO:0000256" key="13">
    <source>
        <dbReference type="SAM" id="MobiDB-lite"/>
    </source>
</evidence>
<feature type="transmembrane region" description="Helical" evidence="14">
    <location>
        <begin position="172"/>
        <end position="192"/>
    </location>
</feature>
<feature type="transmembrane region" description="Helical" evidence="14">
    <location>
        <begin position="275"/>
        <end position="295"/>
    </location>
</feature>
<evidence type="ECO:0000256" key="1">
    <source>
        <dbReference type="ARBA" id="ARBA00004141"/>
    </source>
</evidence>
<dbReference type="Pfam" id="PF00520">
    <property type="entry name" value="Ion_trans"/>
    <property type="match status" value="1"/>
</dbReference>
<feature type="transmembrane region" description="Helical" evidence="14">
    <location>
        <begin position="240"/>
        <end position="263"/>
    </location>
</feature>
<evidence type="ECO:0000313" key="16">
    <source>
        <dbReference type="EMBL" id="CAC5419138.1"/>
    </source>
</evidence>
<keyword evidence="7" id="KW-0630">Potassium</keyword>
<evidence type="ECO:0000256" key="9">
    <source>
        <dbReference type="ARBA" id="ARBA00023065"/>
    </source>
</evidence>
<keyword evidence="10 14" id="KW-0472">Membrane</keyword>
<feature type="transmembrane region" description="Helical" evidence="14">
    <location>
        <begin position="370"/>
        <end position="388"/>
    </location>
</feature>
<dbReference type="SMART" id="SM00225">
    <property type="entry name" value="BTB"/>
    <property type="match status" value="1"/>
</dbReference>
<dbReference type="PRINTS" id="PR00169">
    <property type="entry name" value="KCHANNEL"/>
</dbReference>
<feature type="transmembrane region" description="Helical" evidence="14">
    <location>
        <begin position="343"/>
        <end position="364"/>
    </location>
</feature>
<dbReference type="SUPFAM" id="SSF54695">
    <property type="entry name" value="POZ domain"/>
    <property type="match status" value="1"/>
</dbReference>
<dbReference type="GO" id="GO:0051260">
    <property type="term" value="P:protein homooligomerization"/>
    <property type="evidence" value="ECO:0007669"/>
    <property type="project" value="InterPro"/>
</dbReference>
<dbReference type="EMBL" id="CACVKT020008996">
    <property type="protein sequence ID" value="CAC5419138.1"/>
    <property type="molecule type" value="Genomic_DNA"/>
</dbReference>
<keyword evidence="11" id="KW-0407">Ion channel</keyword>
<evidence type="ECO:0000259" key="15">
    <source>
        <dbReference type="SMART" id="SM00225"/>
    </source>
</evidence>
<evidence type="ECO:0000256" key="14">
    <source>
        <dbReference type="SAM" id="Phobius"/>
    </source>
</evidence>
<dbReference type="InterPro" id="IPR027359">
    <property type="entry name" value="Volt_channel_dom_sf"/>
</dbReference>
<evidence type="ECO:0000256" key="5">
    <source>
        <dbReference type="ARBA" id="ARBA00022826"/>
    </source>
</evidence>
<dbReference type="InterPro" id="IPR011333">
    <property type="entry name" value="SKP1/BTB/POZ_sf"/>
</dbReference>
<dbReference type="Proteomes" id="UP000507470">
    <property type="component" value="Unassembled WGS sequence"/>
</dbReference>
<keyword evidence="12" id="KW-0175">Coiled coil</keyword>
<evidence type="ECO:0000256" key="11">
    <source>
        <dbReference type="ARBA" id="ARBA00023303"/>
    </source>
</evidence>
<dbReference type="InterPro" id="IPR003968">
    <property type="entry name" value="K_chnl_volt-dep_Kv"/>
</dbReference>
<feature type="domain" description="BTB" evidence="15">
    <location>
        <begin position="16"/>
        <end position="119"/>
    </location>
</feature>
<dbReference type="FunFam" id="1.10.287.70:FF:000028">
    <property type="entry name" value="potassium voltage-gated channel subfamily D member 3"/>
    <property type="match status" value="1"/>
</dbReference>
<dbReference type="InterPro" id="IPR000210">
    <property type="entry name" value="BTB/POZ_dom"/>
</dbReference>
<dbReference type="InterPro" id="IPR005821">
    <property type="entry name" value="Ion_trans_dom"/>
</dbReference>
<comment type="subcellular location">
    <subcellularLocation>
        <location evidence="1">Membrane</location>
        <topology evidence="1">Multi-pass membrane protein</topology>
    </subcellularLocation>
</comment>
<keyword evidence="4 14" id="KW-0812">Transmembrane</keyword>
<dbReference type="InterPro" id="IPR028325">
    <property type="entry name" value="VG_K_chnl"/>
</dbReference>
<dbReference type="InterPro" id="IPR003974">
    <property type="entry name" value="K_chnl_volt-dep_Kv3"/>
</dbReference>
<evidence type="ECO:0000256" key="10">
    <source>
        <dbReference type="ARBA" id="ARBA00023136"/>
    </source>
</evidence>
<sequence>MEYIKRKEKLKRSDDTKVKLNVGGVIFETWASTLESIQGTRLALLAHLKEADESWDREKQEFFFDRHPGAFTTILHYYRSDELHIDQNICGNIIRGELEYWGLTELDIEPCCWGTYSKYKDHKETLAALDDNFTSSFEPELYDENTSSFTKFKIQAWQFIEEPSSSRGAKTFAVISMFFVVMSIAIFCLETYHKFRVPINGAQAINKTKFELIQAPNEDYCIKETVTNAEYKFSDTKPHVVMTILDYVCAAYFTTEFVIRVFFAPRKIQFFRQPLNIIDLLCLIPHLIAIILVTINPNDSTSQLFKSMLALRTIRILRIFKLMKHYSAFNILVYTIKVSTKELLLMVVFLFTGVLIFASVVFYVESETFENIPIGFWWALVTMTTVGYGDKVPKTEGGYIIGCAAVLCGVLTVAFTVPIVVNNFTLYYAHAQSRIKLPPHERKELKRKLFIKSKKSLRLFDKFRRNKEKKQSFSSLDSITSTRAPPYGQESQSPKPEMPNGVYHETDTDVITVSSTNSTRNNSASTDAQNRLHTISETLSSTGSPSVTPIDVEISELEHQHRVETAMLLNNMAENTERLKNEKRRQLELINERREQKRQLREGGVTHKDMLPGKAFKFRPIRCESKNCNDNNRVNHPTSQVHQEQTSAIVHHIGLDQWGLMANVHIKRLPLNSLFLTNCKLNGQIRPNTISKITTYST</sequence>